<protein>
    <submittedName>
        <fullName evidence="1">Uncharacterized protein</fullName>
    </submittedName>
</protein>
<dbReference type="Proteomes" id="UP001243330">
    <property type="component" value="Unassembled WGS sequence"/>
</dbReference>
<dbReference type="AlphaFoldDB" id="A0AAD9A3M9"/>
<organism evidence="1 2">
    <name type="scientific">Colletotrichum chrysophilum</name>
    <dbReference type="NCBI Taxonomy" id="1836956"/>
    <lineage>
        <taxon>Eukaryota</taxon>
        <taxon>Fungi</taxon>
        <taxon>Dikarya</taxon>
        <taxon>Ascomycota</taxon>
        <taxon>Pezizomycotina</taxon>
        <taxon>Sordariomycetes</taxon>
        <taxon>Hypocreomycetidae</taxon>
        <taxon>Glomerellales</taxon>
        <taxon>Glomerellaceae</taxon>
        <taxon>Colletotrichum</taxon>
        <taxon>Colletotrichum gloeosporioides species complex</taxon>
    </lineage>
</organism>
<keyword evidence="2" id="KW-1185">Reference proteome</keyword>
<comment type="caution">
    <text evidence="1">The sequence shown here is derived from an EMBL/GenBank/DDBJ whole genome shotgun (WGS) entry which is preliminary data.</text>
</comment>
<name>A0AAD9A3M9_9PEZI</name>
<accession>A0AAD9A3M9</accession>
<sequence length="159" mass="17212">MAEREEAKALQKEPKISHLADNGTGLACIIVLASSRLPLDVLIVLVAAADVATPPDFTLRFSFALVVSMTEKPTPPTLFEAWEMSARIKCVGPKLFTLPPPVAPAPRELQSFCIHSVARFVSPAQSKAPSQFQFHVQRARVQPTQGTTFAVEIMGLAFG</sequence>
<proteinExistence type="predicted"/>
<dbReference type="EMBL" id="JAQOWY010000546">
    <property type="protein sequence ID" value="KAK1840612.1"/>
    <property type="molecule type" value="Genomic_DNA"/>
</dbReference>
<gene>
    <name evidence="1" type="ORF">CCHR01_16766</name>
</gene>
<reference evidence="1" key="1">
    <citation type="submission" date="2023-01" db="EMBL/GenBank/DDBJ databases">
        <title>Colletotrichum chrysophilum M932 genome sequence.</title>
        <authorList>
            <person name="Baroncelli R."/>
        </authorList>
    </citation>
    <scope>NUCLEOTIDE SEQUENCE</scope>
    <source>
        <strain evidence="1">M932</strain>
    </source>
</reference>
<evidence type="ECO:0000313" key="2">
    <source>
        <dbReference type="Proteomes" id="UP001243330"/>
    </source>
</evidence>
<evidence type="ECO:0000313" key="1">
    <source>
        <dbReference type="EMBL" id="KAK1840612.1"/>
    </source>
</evidence>